<sequence length="236" mass="26925">MSSVTTIPEIQTITLGRDKTNTVVLDYPKISRSHARLLVCSPTSFILEDNGSKHGTFFADTETSKVQIARKLVDLEDEIWLAEYQFKLKELLPDAGNSPAEKILPKKDPLDFTEEFALLQKVYDEYPLLRKNCRNREKMIRLWSVVGGSVIGITTVATAGTFGFLAMLSSAGMSILIPTLSSHLLSTDEKLELLEKEYRQRYRCPNPVCREPFGNREYEMLERQKKCQRCQAVWVE</sequence>
<dbReference type="RefSeq" id="WP_189565237.1">
    <property type="nucleotide sequence ID" value="NZ_BMXF01000002.1"/>
</dbReference>
<keyword evidence="1" id="KW-1133">Transmembrane helix</keyword>
<name>A0A8J3G9C7_9BACT</name>
<accession>A0A8J3G9C7</accession>
<evidence type="ECO:0000313" key="3">
    <source>
        <dbReference type="EMBL" id="GHB73535.1"/>
    </source>
</evidence>
<dbReference type="AlphaFoldDB" id="A0A8J3G9C7"/>
<organism evidence="3 4">
    <name type="scientific">Persicitalea jodogahamensis</name>
    <dbReference type="NCBI Taxonomy" id="402147"/>
    <lineage>
        <taxon>Bacteria</taxon>
        <taxon>Pseudomonadati</taxon>
        <taxon>Bacteroidota</taxon>
        <taxon>Cytophagia</taxon>
        <taxon>Cytophagales</taxon>
        <taxon>Spirosomataceae</taxon>
        <taxon>Persicitalea</taxon>
    </lineage>
</organism>
<keyword evidence="1" id="KW-0472">Membrane</keyword>
<dbReference type="EMBL" id="BMXF01000002">
    <property type="protein sequence ID" value="GHB73535.1"/>
    <property type="molecule type" value="Genomic_DNA"/>
</dbReference>
<reference evidence="3 4" key="1">
    <citation type="journal article" date="2014" name="Int. J. Syst. Evol. Microbiol.">
        <title>Complete genome sequence of Corynebacterium casei LMG S-19264T (=DSM 44701T), isolated from a smear-ripened cheese.</title>
        <authorList>
            <consortium name="US DOE Joint Genome Institute (JGI-PGF)"/>
            <person name="Walter F."/>
            <person name="Albersmeier A."/>
            <person name="Kalinowski J."/>
            <person name="Ruckert C."/>
        </authorList>
    </citation>
    <scope>NUCLEOTIDE SEQUENCE [LARGE SCALE GENOMIC DNA]</scope>
    <source>
        <strain evidence="3 4">KCTC 12866</strain>
    </source>
</reference>
<evidence type="ECO:0000313" key="4">
    <source>
        <dbReference type="Proteomes" id="UP000598271"/>
    </source>
</evidence>
<evidence type="ECO:0000259" key="2">
    <source>
        <dbReference type="PROSITE" id="PS50006"/>
    </source>
</evidence>
<proteinExistence type="predicted"/>
<dbReference type="SUPFAM" id="SSF49879">
    <property type="entry name" value="SMAD/FHA domain"/>
    <property type="match status" value="1"/>
</dbReference>
<protein>
    <recommendedName>
        <fullName evidence="2">FHA domain-containing protein</fullName>
    </recommendedName>
</protein>
<feature type="transmembrane region" description="Helical" evidence="1">
    <location>
        <begin position="140"/>
        <end position="158"/>
    </location>
</feature>
<dbReference type="InterPro" id="IPR008984">
    <property type="entry name" value="SMAD_FHA_dom_sf"/>
</dbReference>
<comment type="caution">
    <text evidence="3">The sequence shown here is derived from an EMBL/GenBank/DDBJ whole genome shotgun (WGS) entry which is preliminary data.</text>
</comment>
<keyword evidence="4" id="KW-1185">Reference proteome</keyword>
<dbReference type="Proteomes" id="UP000598271">
    <property type="component" value="Unassembled WGS sequence"/>
</dbReference>
<feature type="domain" description="FHA" evidence="2">
    <location>
        <begin position="13"/>
        <end position="63"/>
    </location>
</feature>
<keyword evidence="1" id="KW-0812">Transmembrane</keyword>
<gene>
    <name evidence="3" type="ORF">GCM10007390_29590</name>
</gene>
<dbReference type="InterPro" id="IPR000253">
    <property type="entry name" value="FHA_dom"/>
</dbReference>
<dbReference type="SMART" id="SM00240">
    <property type="entry name" value="FHA"/>
    <property type="match status" value="1"/>
</dbReference>
<dbReference type="CDD" id="cd00060">
    <property type="entry name" value="FHA"/>
    <property type="match status" value="1"/>
</dbReference>
<dbReference type="Pfam" id="PF00498">
    <property type="entry name" value="FHA"/>
    <property type="match status" value="1"/>
</dbReference>
<evidence type="ECO:0000256" key="1">
    <source>
        <dbReference type="SAM" id="Phobius"/>
    </source>
</evidence>
<dbReference type="PROSITE" id="PS50006">
    <property type="entry name" value="FHA_DOMAIN"/>
    <property type="match status" value="1"/>
</dbReference>
<dbReference type="Gene3D" id="2.60.200.20">
    <property type="match status" value="1"/>
</dbReference>